<feature type="domain" description="CstA N-terminal" evidence="8">
    <location>
        <begin position="3"/>
        <end position="348"/>
    </location>
</feature>
<feature type="transmembrane region" description="Helical" evidence="7">
    <location>
        <begin position="503"/>
        <end position="524"/>
    </location>
</feature>
<proteinExistence type="inferred from homology"/>
<dbReference type="EMBL" id="SMAE01000004">
    <property type="protein sequence ID" value="TCS90592.1"/>
    <property type="molecule type" value="Genomic_DNA"/>
</dbReference>
<keyword evidence="5 7" id="KW-1133">Transmembrane helix</keyword>
<comment type="subcellular location">
    <subcellularLocation>
        <location evidence="1">Cell membrane</location>
        <topology evidence="1">Multi-pass membrane protein</topology>
    </subcellularLocation>
</comment>
<dbReference type="InterPro" id="IPR003706">
    <property type="entry name" value="CstA_N"/>
</dbReference>
<reference evidence="9 10" key="1">
    <citation type="submission" date="2019-03" db="EMBL/GenBank/DDBJ databases">
        <title>Genomic Encyclopedia of Type Strains, Phase IV (KMG-IV): sequencing the most valuable type-strain genomes for metagenomic binning, comparative biology and taxonomic classification.</title>
        <authorList>
            <person name="Goeker M."/>
        </authorList>
    </citation>
    <scope>NUCLEOTIDE SEQUENCE [LARGE SCALE GENOMIC DNA]</scope>
    <source>
        <strain evidence="9 10">DSM 26752</strain>
    </source>
</reference>
<dbReference type="AlphaFoldDB" id="A0A4R3L2B7"/>
<comment type="caution">
    <text evidence="9">The sequence shown here is derived from an EMBL/GenBank/DDBJ whole genome shotgun (WGS) entry which is preliminary data.</text>
</comment>
<evidence type="ECO:0000256" key="6">
    <source>
        <dbReference type="ARBA" id="ARBA00023136"/>
    </source>
</evidence>
<evidence type="ECO:0000256" key="4">
    <source>
        <dbReference type="ARBA" id="ARBA00022692"/>
    </source>
</evidence>
<dbReference type="PANTHER" id="PTHR30252">
    <property type="entry name" value="INNER MEMBRANE PEPTIDE TRANSPORTER"/>
    <property type="match status" value="1"/>
</dbReference>
<dbReference type="Pfam" id="PF02554">
    <property type="entry name" value="CstA"/>
    <property type="match status" value="1"/>
</dbReference>
<evidence type="ECO:0000259" key="8">
    <source>
        <dbReference type="Pfam" id="PF02554"/>
    </source>
</evidence>
<keyword evidence="4 7" id="KW-0812">Transmembrane</keyword>
<keyword evidence="10" id="KW-1185">Reference proteome</keyword>
<dbReference type="GO" id="GO:0009267">
    <property type="term" value="P:cellular response to starvation"/>
    <property type="evidence" value="ECO:0007669"/>
    <property type="project" value="InterPro"/>
</dbReference>
<dbReference type="RefSeq" id="WP_132026921.1">
    <property type="nucleotide sequence ID" value="NZ_CP068564.1"/>
</dbReference>
<evidence type="ECO:0000256" key="7">
    <source>
        <dbReference type="SAM" id="Phobius"/>
    </source>
</evidence>
<feature type="transmembrane region" description="Helical" evidence="7">
    <location>
        <begin position="323"/>
        <end position="343"/>
    </location>
</feature>
<feature type="transmembrane region" description="Helical" evidence="7">
    <location>
        <begin position="244"/>
        <end position="262"/>
    </location>
</feature>
<dbReference type="Proteomes" id="UP000294567">
    <property type="component" value="Unassembled WGS sequence"/>
</dbReference>
<dbReference type="GO" id="GO:0005886">
    <property type="term" value="C:plasma membrane"/>
    <property type="evidence" value="ECO:0007669"/>
    <property type="project" value="UniProtKB-SubCell"/>
</dbReference>
<feature type="transmembrane region" description="Helical" evidence="7">
    <location>
        <begin position="84"/>
        <end position="109"/>
    </location>
</feature>
<evidence type="ECO:0000313" key="10">
    <source>
        <dbReference type="Proteomes" id="UP000294567"/>
    </source>
</evidence>
<gene>
    <name evidence="9" type="ORF">EDD65_104135</name>
</gene>
<feature type="transmembrane region" description="Helical" evidence="7">
    <location>
        <begin position="130"/>
        <end position="154"/>
    </location>
</feature>
<evidence type="ECO:0000256" key="1">
    <source>
        <dbReference type="ARBA" id="ARBA00004651"/>
    </source>
</evidence>
<organism evidence="9 10">
    <name type="scientific">Keratinibaculum paraultunense</name>
    <dbReference type="NCBI Taxonomy" id="1278232"/>
    <lineage>
        <taxon>Bacteria</taxon>
        <taxon>Bacillati</taxon>
        <taxon>Bacillota</taxon>
        <taxon>Tissierellia</taxon>
        <taxon>Tissierellales</taxon>
        <taxon>Tepidimicrobiaceae</taxon>
        <taxon>Keratinibaculum</taxon>
    </lineage>
</organism>
<evidence type="ECO:0000256" key="5">
    <source>
        <dbReference type="ARBA" id="ARBA00022989"/>
    </source>
</evidence>
<feature type="transmembrane region" description="Helical" evidence="7">
    <location>
        <begin position="380"/>
        <end position="398"/>
    </location>
</feature>
<feature type="transmembrane region" description="Helical" evidence="7">
    <location>
        <begin position="214"/>
        <end position="235"/>
    </location>
</feature>
<dbReference type="OrthoDB" id="9761224at2"/>
<keyword evidence="3" id="KW-1003">Cell membrane</keyword>
<evidence type="ECO:0000256" key="3">
    <source>
        <dbReference type="ARBA" id="ARBA00022475"/>
    </source>
</evidence>
<accession>A0A4R3L2B7</accession>
<feature type="transmembrane region" description="Helical" evidence="7">
    <location>
        <begin position="444"/>
        <end position="468"/>
    </location>
</feature>
<feature type="transmembrane region" description="Helical" evidence="7">
    <location>
        <begin position="419"/>
        <end position="438"/>
    </location>
</feature>
<name>A0A4R3L2B7_9FIRM</name>
<protein>
    <submittedName>
        <fullName evidence="9">Carbon starvation protein</fullName>
    </submittedName>
</protein>
<feature type="transmembrane region" description="Helical" evidence="7">
    <location>
        <begin position="475"/>
        <end position="497"/>
    </location>
</feature>
<sequence length="542" mass="58544">MASLLMVIGSIVVFIIAYATYGSWLAQKWGVDSTRKTPAHEINDGVDYVPTSSAVLLGHHFSSIAGAGPINGPIQAAIFGWVPVLLWIVIGSIFFGGVHDFGSLFVSIRHKGKSIGEVINDTMGQKGKKLFSIFAWLTLLLIVAAFSNIVASTFASTPEAATSSLLFMILAIGFGYAVYRKGVSLKVGTVVGVILLFVCVWLGTLFPLQLSVNTWIVILAIYIFIASTAPVWILLQPRDYLNSFLLYAMMIGAVLGIIIYRPEIKLDAITAFKVVDGNNVQYLFPMLFVTVACGAISGFHSLVASGTTSKQIDNEKDSKKIGYGGMLIEGALAVIALITAAYLTQGELSELLKDGPVNVFSNGIGVFMSKLGIPFETGKTFVALAVSAFALTSLDTATRLGRFIFQEYFEDPEKETQSSLTNMYVSTLIIVVLASILASGGYAVIWPIFGSANQLLSALALMAVALWLKKSNKSFNMITIPMIFMLVVTLSALVLLIKNNFIAANYVLVVLPILLFILAIVLAVEGYKILFKKDTKVSQQMK</sequence>
<dbReference type="PANTHER" id="PTHR30252:SF0">
    <property type="entry name" value="PEPTIDE TRANSPORTER CSTA"/>
    <property type="match status" value="1"/>
</dbReference>
<dbReference type="InterPro" id="IPR051605">
    <property type="entry name" value="CstA"/>
</dbReference>
<keyword evidence="6 7" id="KW-0472">Membrane</keyword>
<feature type="transmembrane region" description="Helical" evidence="7">
    <location>
        <begin position="190"/>
        <end position="208"/>
    </location>
</feature>
<feature type="transmembrane region" description="Helical" evidence="7">
    <location>
        <begin position="160"/>
        <end position="178"/>
    </location>
</feature>
<feature type="transmembrane region" description="Helical" evidence="7">
    <location>
        <begin position="282"/>
        <end position="303"/>
    </location>
</feature>
<evidence type="ECO:0000256" key="2">
    <source>
        <dbReference type="ARBA" id="ARBA00007755"/>
    </source>
</evidence>
<evidence type="ECO:0000313" key="9">
    <source>
        <dbReference type="EMBL" id="TCS90592.1"/>
    </source>
</evidence>
<comment type="similarity">
    <text evidence="2">Belongs to the peptide transporter carbon starvation (CstA) (TC 2.A.114) family.</text>
</comment>